<evidence type="ECO:0000313" key="2">
    <source>
        <dbReference type="EMBL" id="KAK1279661.1"/>
    </source>
</evidence>
<dbReference type="InterPro" id="IPR004330">
    <property type="entry name" value="FAR1_DNA_bnd_dom"/>
</dbReference>
<organism evidence="2 3">
    <name type="scientific">Acorus gramineus</name>
    <name type="common">Dwarf sweet flag</name>
    <dbReference type="NCBI Taxonomy" id="55184"/>
    <lineage>
        <taxon>Eukaryota</taxon>
        <taxon>Viridiplantae</taxon>
        <taxon>Streptophyta</taxon>
        <taxon>Embryophyta</taxon>
        <taxon>Tracheophyta</taxon>
        <taxon>Spermatophyta</taxon>
        <taxon>Magnoliopsida</taxon>
        <taxon>Liliopsida</taxon>
        <taxon>Acoraceae</taxon>
        <taxon>Acorus</taxon>
    </lineage>
</organism>
<dbReference type="AlphaFoldDB" id="A0AAV9BTD1"/>
<name>A0AAV9BTD1_ACOGR</name>
<dbReference type="Pfam" id="PF03101">
    <property type="entry name" value="FAR1"/>
    <property type="match status" value="1"/>
</dbReference>
<reference evidence="2" key="2">
    <citation type="submission" date="2023-06" db="EMBL/GenBank/DDBJ databases">
        <authorList>
            <person name="Ma L."/>
            <person name="Liu K.-W."/>
            <person name="Li Z."/>
            <person name="Hsiao Y.-Y."/>
            <person name="Qi Y."/>
            <person name="Fu T."/>
            <person name="Tang G."/>
            <person name="Zhang D."/>
            <person name="Sun W.-H."/>
            <person name="Liu D.-K."/>
            <person name="Li Y."/>
            <person name="Chen G.-Z."/>
            <person name="Liu X.-D."/>
            <person name="Liao X.-Y."/>
            <person name="Jiang Y.-T."/>
            <person name="Yu X."/>
            <person name="Hao Y."/>
            <person name="Huang J."/>
            <person name="Zhao X.-W."/>
            <person name="Ke S."/>
            <person name="Chen Y.-Y."/>
            <person name="Wu W.-L."/>
            <person name="Hsu J.-L."/>
            <person name="Lin Y.-F."/>
            <person name="Huang M.-D."/>
            <person name="Li C.-Y."/>
            <person name="Huang L."/>
            <person name="Wang Z.-W."/>
            <person name="Zhao X."/>
            <person name="Zhong W.-Y."/>
            <person name="Peng D.-H."/>
            <person name="Ahmad S."/>
            <person name="Lan S."/>
            <person name="Zhang J.-S."/>
            <person name="Tsai W.-C."/>
            <person name="Van De Peer Y."/>
            <person name="Liu Z.-J."/>
        </authorList>
    </citation>
    <scope>NUCLEOTIDE SEQUENCE</scope>
    <source>
        <strain evidence="2">SCP</strain>
        <tissue evidence="2">Leaves</tissue>
    </source>
</reference>
<comment type="caution">
    <text evidence="2">The sequence shown here is derived from an EMBL/GenBank/DDBJ whole genome shotgun (WGS) entry which is preliminary data.</text>
</comment>
<keyword evidence="3" id="KW-1185">Reference proteome</keyword>
<gene>
    <name evidence="2" type="ORF">QJS04_geneDACA023469</name>
</gene>
<evidence type="ECO:0000259" key="1">
    <source>
        <dbReference type="Pfam" id="PF03101"/>
    </source>
</evidence>
<feature type="domain" description="FAR1" evidence="1">
    <location>
        <begin position="46"/>
        <end position="132"/>
    </location>
</feature>
<sequence>MNYSFDSVENVEELYGEDGGIWIPDIDDQIKPAIGMSFDSLEKGEKFYMNYAKMAGFSVRKSSTKYCNVEGSKELYLRDFVCSKEGFRNSSSTSNTIQKKNPRTYKTRVRKAKINFMKEEDEKWNVNGFVEENIQPNKPLKYWDLREILERTNGDVETRFSNIILRLHWTRSSRSASAGRRENPTPRRHFVFERTTNNQYLASQGLNISKPIEIESAVYEVQSESQSELPSRIMLWSLKGIQPSGGNIPMKK</sequence>
<protein>
    <recommendedName>
        <fullName evidence="1">FAR1 domain-containing protein</fullName>
    </recommendedName>
</protein>
<accession>A0AAV9BTD1</accession>
<dbReference type="EMBL" id="JAUJYN010000001">
    <property type="protein sequence ID" value="KAK1279661.1"/>
    <property type="molecule type" value="Genomic_DNA"/>
</dbReference>
<dbReference type="PANTHER" id="PTHR46328">
    <property type="entry name" value="FAR-RED IMPAIRED RESPONSIVE (FAR1) FAMILY PROTEIN-RELATED"/>
    <property type="match status" value="1"/>
</dbReference>
<evidence type="ECO:0000313" key="3">
    <source>
        <dbReference type="Proteomes" id="UP001179952"/>
    </source>
</evidence>
<reference evidence="2" key="1">
    <citation type="journal article" date="2023" name="Nat. Commun.">
        <title>Diploid and tetraploid genomes of Acorus and the evolution of monocots.</title>
        <authorList>
            <person name="Ma L."/>
            <person name="Liu K.W."/>
            <person name="Li Z."/>
            <person name="Hsiao Y.Y."/>
            <person name="Qi Y."/>
            <person name="Fu T."/>
            <person name="Tang G.D."/>
            <person name="Zhang D."/>
            <person name="Sun W.H."/>
            <person name="Liu D.K."/>
            <person name="Li Y."/>
            <person name="Chen G.Z."/>
            <person name="Liu X.D."/>
            <person name="Liao X.Y."/>
            <person name="Jiang Y.T."/>
            <person name="Yu X."/>
            <person name="Hao Y."/>
            <person name="Huang J."/>
            <person name="Zhao X.W."/>
            <person name="Ke S."/>
            <person name="Chen Y.Y."/>
            <person name="Wu W.L."/>
            <person name="Hsu J.L."/>
            <person name="Lin Y.F."/>
            <person name="Huang M.D."/>
            <person name="Li C.Y."/>
            <person name="Huang L."/>
            <person name="Wang Z.W."/>
            <person name="Zhao X."/>
            <person name="Zhong W.Y."/>
            <person name="Peng D.H."/>
            <person name="Ahmad S."/>
            <person name="Lan S."/>
            <person name="Zhang J.S."/>
            <person name="Tsai W.C."/>
            <person name="Van de Peer Y."/>
            <person name="Liu Z.J."/>
        </authorList>
    </citation>
    <scope>NUCLEOTIDE SEQUENCE</scope>
    <source>
        <strain evidence="2">SCP</strain>
    </source>
</reference>
<proteinExistence type="predicted"/>
<dbReference type="Proteomes" id="UP001179952">
    <property type="component" value="Unassembled WGS sequence"/>
</dbReference>